<dbReference type="GO" id="GO:0006233">
    <property type="term" value="P:dTDP biosynthetic process"/>
    <property type="evidence" value="ECO:0007669"/>
    <property type="project" value="TreeGrafter"/>
</dbReference>
<dbReference type="SUPFAM" id="SSF52540">
    <property type="entry name" value="P-loop containing nucleoside triphosphate hydrolases"/>
    <property type="match status" value="1"/>
</dbReference>
<gene>
    <name evidence="5" type="ORF">A2989_03110</name>
</gene>
<evidence type="ECO:0000259" key="4">
    <source>
        <dbReference type="Pfam" id="PF02223"/>
    </source>
</evidence>
<comment type="similarity">
    <text evidence="1">Belongs to the thymidylate kinase family.</text>
</comment>
<dbReference type="GO" id="GO:0006227">
    <property type="term" value="P:dUDP biosynthetic process"/>
    <property type="evidence" value="ECO:0007669"/>
    <property type="project" value="TreeGrafter"/>
</dbReference>
<dbReference type="InterPro" id="IPR027417">
    <property type="entry name" value="P-loop_NTPase"/>
</dbReference>
<organism evidence="5 6">
    <name type="scientific">Candidatus Amesbacteria bacterium RIFCSPLOWO2_01_FULL_48_25</name>
    <dbReference type="NCBI Taxonomy" id="1797259"/>
    <lineage>
        <taxon>Bacteria</taxon>
        <taxon>Candidatus Amesiibacteriota</taxon>
    </lineage>
</organism>
<keyword evidence="2" id="KW-0547">Nucleotide-binding</keyword>
<evidence type="ECO:0000313" key="5">
    <source>
        <dbReference type="EMBL" id="OGD03643.1"/>
    </source>
</evidence>
<name>A0A1F4ZBJ9_9BACT</name>
<keyword evidence="3" id="KW-0067">ATP-binding</keyword>
<dbReference type="Pfam" id="PF02223">
    <property type="entry name" value="Thymidylate_kin"/>
    <property type="match status" value="1"/>
</dbReference>
<evidence type="ECO:0000256" key="2">
    <source>
        <dbReference type="ARBA" id="ARBA00022741"/>
    </source>
</evidence>
<evidence type="ECO:0000256" key="1">
    <source>
        <dbReference type="ARBA" id="ARBA00009776"/>
    </source>
</evidence>
<dbReference type="GO" id="GO:0004798">
    <property type="term" value="F:dTMP kinase activity"/>
    <property type="evidence" value="ECO:0007669"/>
    <property type="project" value="TreeGrafter"/>
</dbReference>
<comment type="caution">
    <text evidence="5">The sequence shown here is derived from an EMBL/GenBank/DDBJ whole genome shotgun (WGS) entry which is preliminary data.</text>
</comment>
<dbReference type="Gene3D" id="3.40.50.300">
    <property type="entry name" value="P-loop containing nucleotide triphosphate hydrolases"/>
    <property type="match status" value="1"/>
</dbReference>
<sequence>MKKGLFVVLYGPDGVGKSRQMELIEERLREQGVMYRRLRYPIYDLKPTGSRLDEMLHKNKKPLEEEKMQELFAQNRRDFEPTLRSWLNSGVCVAAENYTGTGLAWGAVRGVAMIKLEEMNKGILEPDVAIFLDGPKRAELPIEGHPYGTEENEDEWYRLRKIYLQLADKYGWVRVGGDAPILIVANRIWAVVRPVLVRR</sequence>
<protein>
    <recommendedName>
        <fullName evidence="4">Thymidylate kinase-like domain-containing protein</fullName>
    </recommendedName>
</protein>
<reference evidence="5 6" key="1">
    <citation type="journal article" date="2016" name="Nat. Commun.">
        <title>Thousands of microbial genomes shed light on interconnected biogeochemical processes in an aquifer system.</title>
        <authorList>
            <person name="Anantharaman K."/>
            <person name="Brown C.T."/>
            <person name="Hug L.A."/>
            <person name="Sharon I."/>
            <person name="Castelle C.J."/>
            <person name="Probst A.J."/>
            <person name="Thomas B.C."/>
            <person name="Singh A."/>
            <person name="Wilkins M.J."/>
            <person name="Karaoz U."/>
            <person name="Brodie E.L."/>
            <person name="Williams K.H."/>
            <person name="Hubbard S.S."/>
            <person name="Banfield J.F."/>
        </authorList>
    </citation>
    <scope>NUCLEOTIDE SEQUENCE [LARGE SCALE GENOMIC DNA]</scope>
</reference>
<dbReference type="GO" id="GO:0006235">
    <property type="term" value="P:dTTP biosynthetic process"/>
    <property type="evidence" value="ECO:0007669"/>
    <property type="project" value="TreeGrafter"/>
</dbReference>
<dbReference type="PANTHER" id="PTHR10344:SF4">
    <property type="entry name" value="UMP-CMP KINASE 2, MITOCHONDRIAL"/>
    <property type="match status" value="1"/>
</dbReference>
<dbReference type="STRING" id="1797259.A2989_03110"/>
<evidence type="ECO:0000313" key="6">
    <source>
        <dbReference type="Proteomes" id="UP000177080"/>
    </source>
</evidence>
<dbReference type="InterPro" id="IPR039430">
    <property type="entry name" value="Thymidylate_kin-like_dom"/>
</dbReference>
<dbReference type="GO" id="GO:0005737">
    <property type="term" value="C:cytoplasm"/>
    <property type="evidence" value="ECO:0007669"/>
    <property type="project" value="TreeGrafter"/>
</dbReference>
<dbReference type="PANTHER" id="PTHR10344">
    <property type="entry name" value="THYMIDYLATE KINASE"/>
    <property type="match status" value="1"/>
</dbReference>
<feature type="domain" description="Thymidylate kinase-like" evidence="4">
    <location>
        <begin position="11"/>
        <end position="188"/>
    </location>
</feature>
<dbReference type="Proteomes" id="UP000177080">
    <property type="component" value="Unassembled WGS sequence"/>
</dbReference>
<accession>A0A1F4ZBJ9</accession>
<dbReference type="EMBL" id="MEXN01000005">
    <property type="protein sequence ID" value="OGD03643.1"/>
    <property type="molecule type" value="Genomic_DNA"/>
</dbReference>
<dbReference type="AlphaFoldDB" id="A0A1F4ZBJ9"/>
<proteinExistence type="inferred from homology"/>
<evidence type="ECO:0000256" key="3">
    <source>
        <dbReference type="ARBA" id="ARBA00022840"/>
    </source>
</evidence>
<dbReference type="GO" id="GO:0005524">
    <property type="term" value="F:ATP binding"/>
    <property type="evidence" value="ECO:0007669"/>
    <property type="project" value="UniProtKB-KW"/>
</dbReference>